<accession>A0ABQ8CC03</accession>
<gene>
    <name evidence="1" type="ORF">HID58_029053</name>
</gene>
<reference evidence="1 2" key="1">
    <citation type="submission" date="2021-05" db="EMBL/GenBank/DDBJ databases">
        <title>Genome Assembly of Synthetic Allotetraploid Brassica napus Reveals Homoeologous Exchanges between Subgenomes.</title>
        <authorList>
            <person name="Davis J.T."/>
        </authorList>
    </citation>
    <scope>NUCLEOTIDE SEQUENCE [LARGE SCALE GENOMIC DNA]</scope>
    <source>
        <strain evidence="2">cv. Da-Ae</strain>
        <tissue evidence="1">Seedling</tissue>
    </source>
</reference>
<evidence type="ECO:0000313" key="2">
    <source>
        <dbReference type="Proteomes" id="UP000824890"/>
    </source>
</evidence>
<comment type="caution">
    <text evidence="1">The sequence shown here is derived from an EMBL/GenBank/DDBJ whole genome shotgun (WGS) entry which is preliminary data.</text>
</comment>
<dbReference type="EMBL" id="JAGKQM010000008">
    <property type="protein sequence ID" value="KAH0914607.1"/>
    <property type="molecule type" value="Genomic_DNA"/>
</dbReference>
<proteinExistence type="predicted"/>
<keyword evidence="2" id="KW-1185">Reference proteome</keyword>
<sequence length="75" mass="8480">MLSNRISISSPSQIQPCTPVLIPSRHSCVFVLLLGPEEEDTSCVVDIFVCCLCNSLYHVLFFLNCISRDKSRQEF</sequence>
<evidence type="ECO:0000313" key="1">
    <source>
        <dbReference type="EMBL" id="KAH0914607.1"/>
    </source>
</evidence>
<organism evidence="1 2">
    <name type="scientific">Brassica napus</name>
    <name type="common">Rape</name>
    <dbReference type="NCBI Taxonomy" id="3708"/>
    <lineage>
        <taxon>Eukaryota</taxon>
        <taxon>Viridiplantae</taxon>
        <taxon>Streptophyta</taxon>
        <taxon>Embryophyta</taxon>
        <taxon>Tracheophyta</taxon>
        <taxon>Spermatophyta</taxon>
        <taxon>Magnoliopsida</taxon>
        <taxon>eudicotyledons</taxon>
        <taxon>Gunneridae</taxon>
        <taxon>Pentapetalae</taxon>
        <taxon>rosids</taxon>
        <taxon>malvids</taxon>
        <taxon>Brassicales</taxon>
        <taxon>Brassicaceae</taxon>
        <taxon>Brassiceae</taxon>
        <taxon>Brassica</taxon>
    </lineage>
</organism>
<dbReference type="Proteomes" id="UP000824890">
    <property type="component" value="Unassembled WGS sequence"/>
</dbReference>
<protein>
    <submittedName>
        <fullName evidence="1">Uncharacterized protein</fullName>
    </submittedName>
</protein>
<name>A0ABQ8CC03_BRANA</name>